<dbReference type="InterPro" id="IPR003751">
    <property type="entry name" value="CsrA"/>
</dbReference>
<reference evidence="1 2" key="1">
    <citation type="submission" date="2023-03" db="EMBL/GenBank/DDBJ databases">
        <title>Paludisphaera mucosa sp. nov. a novel planctomycete from northern fen.</title>
        <authorList>
            <person name="Ivanova A."/>
        </authorList>
    </citation>
    <scope>NUCLEOTIDE SEQUENCE [LARGE SCALE GENOMIC DNA]</scope>
    <source>
        <strain evidence="1 2">Pla2</strain>
    </source>
</reference>
<dbReference type="Proteomes" id="UP001216907">
    <property type="component" value="Unassembled WGS sequence"/>
</dbReference>
<evidence type="ECO:0000313" key="1">
    <source>
        <dbReference type="EMBL" id="MDG3003261.1"/>
    </source>
</evidence>
<organism evidence="1 2">
    <name type="scientific">Paludisphaera mucosa</name>
    <dbReference type="NCBI Taxonomy" id="3030827"/>
    <lineage>
        <taxon>Bacteria</taxon>
        <taxon>Pseudomonadati</taxon>
        <taxon>Planctomycetota</taxon>
        <taxon>Planctomycetia</taxon>
        <taxon>Isosphaerales</taxon>
        <taxon>Isosphaeraceae</taxon>
        <taxon>Paludisphaera</taxon>
    </lineage>
</organism>
<proteinExistence type="predicted"/>
<keyword evidence="2" id="KW-1185">Reference proteome</keyword>
<accession>A0ABT6F6Q4</accession>
<gene>
    <name evidence="1" type="ORF">PZE19_05745</name>
</gene>
<dbReference type="Pfam" id="PF02599">
    <property type="entry name" value="CsrA"/>
    <property type="match status" value="1"/>
</dbReference>
<name>A0ABT6F6Q4_9BACT</name>
<dbReference type="InterPro" id="IPR036107">
    <property type="entry name" value="CsrA_sf"/>
</dbReference>
<protein>
    <submittedName>
        <fullName evidence="1">Carbon storage regulator</fullName>
    </submittedName>
</protein>
<evidence type="ECO:0000313" key="2">
    <source>
        <dbReference type="Proteomes" id="UP001216907"/>
    </source>
</evidence>
<comment type="caution">
    <text evidence="1">The sequence shown here is derived from an EMBL/GenBank/DDBJ whole genome shotgun (WGS) entry which is preliminary data.</text>
</comment>
<dbReference type="SUPFAM" id="SSF117130">
    <property type="entry name" value="CsrA-like"/>
    <property type="match status" value="1"/>
</dbReference>
<sequence length="65" mass="7589">MLVLSRKPKESVWLDLGDGRFVKVEFCLLREGRVRLGFHAPATVQILREELLAPDERKRREELVS</sequence>
<dbReference type="RefSeq" id="WP_277859615.1">
    <property type="nucleotide sequence ID" value="NZ_JARRAG010000001.1"/>
</dbReference>
<dbReference type="EMBL" id="JARRAG010000001">
    <property type="protein sequence ID" value="MDG3003261.1"/>
    <property type="molecule type" value="Genomic_DNA"/>
</dbReference>
<dbReference type="Gene3D" id="2.60.40.4380">
    <property type="entry name" value="Translational regulator CsrA"/>
    <property type="match status" value="1"/>
</dbReference>